<reference evidence="1 2" key="2">
    <citation type="journal article" date="2022" name="Mol. Ecol. Resour.">
        <title>The genomes of chicory, endive, great burdock and yacon provide insights into Asteraceae paleo-polyploidization history and plant inulin production.</title>
        <authorList>
            <person name="Fan W."/>
            <person name="Wang S."/>
            <person name="Wang H."/>
            <person name="Wang A."/>
            <person name="Jiang F."/>
            <person name="Liu H."/>
            <person name="Zhao H."/>
            <person name="Xu D."/>
            <person name="Zhang Y."/>
        </authorList>
    </citation>
    <scope>NUCLEOTIDE SEQUENCE [LARGE SCALE GENOMIC DNA]</scope>
    <source>
        <strain evidence="2">cv. Yunnan</strain>
        <tissue evidence="1">Leaves</tissue>
    </source>
</reference>
<protein>
    <submittedName>
        <fullName evidence="1">Uncharacterized protein</fullName>
    </submittedName>
</protein>
<evidence type="ECO:0000313" key="1">
    <source>
        <dbReference type="EMBL" id="KAI3805089.1"/>
    </source>
</evidence>
<name>A0ACB9IA11_9ASTR</name>
<accession>A0ACB9IA11</accession>
<proteinExistence type="predicted"/>
<comment type="caution">
    <text evidence="1">The sequence shown here is derived from an EMBL/GenBank/DDBJ whole genome shotgun (WGS) entry which is preliminary data.</text>
</comment>
<evidence type="ECO:0000313" key="2">
    <source>
        <dbReference type="Proteomes" id="UP001056120"/>
    </source>
</evidence>
<dbReference type="Proteomes" id="UP001056120">
    <property type="component" value="Linkage Group LG09"/>
</dbReference>
<organism evidence="1 2">
    <name type="scientific">Smallanthus sonchifolius</name>
    <dbReference type="NCBI Taxonomy" id="185202"/>
    <lineage>
        <taxon>Eukaryota</taxon>
        <taxon>Viridiplantae</taxon>
        <taxon>Streptophyta</taxon>
        <taxon>Embryophyta</taxon>
        <taxon>Tracheophyta</taxon>
        <taxon>Spermatophyta</taxon>
        <taxon>Magnoliopsida</taxon>
        <taxon>eudicotyledons</taxon>
        <taxon>Gunneridae</taxon>
        <taxon>Pentapetalae</taxon>
        <taxon>asterids</taxon>
        <taxon>campanulids</taxon>
        <taxon>Asterales</taxon>
        <taxon>Asteraceae</taxon>
        <taxon>Asteroideae</taxon>
        <taxon>Heliantheae alliance</taxon>
        <taxon>Millerieae</taxon>
        <taxon>Smallanthus</taxon>
    </lineage>
</organism>
<keyword evidence="2" id="KW-1185">Reference proteome</keyword>
<sequence length="242" mass="27954">MVYDKIAENLVREMLKRRRMKKKKKKKKNEEENGSREAPDTLYSRTALQGDCNCSAWILSCLSDSSIWLQAWLGLQLLFQRGPCRPVSLLFQWTPCQFIGCTQPRRLAAMSVAARVSPEMGVKLGHQVYLVKYEMATGIIPACIVLLSLIILPQSFTALKEGAYLLKYGRRGKPKFCPFRLANDESILIWFSRKEEKQLRLSHVTRIVSGQRTKKVMRKKSVEKYEKRIQELTSHLSFLLQV</sequence>
<reference evidence="2" key="1">
    <citation type="journal article" date="2022" name="Mol. Ecol. Resour.">
        <title>The genomes of chicory, endive, great burdock and yacon provide insights into Asteraceae palaeo-polyploidization history and plant inulin production.</title>
        <authorList>
            <person name="Fan W."/>
            <person name="Wang S."/>
            <person name="Wang H."/>
            <person name="Wang A."/>
            <person name="Jiang F."/>
            <person name="Liu H."/>
            <person name="Zhao H."/>
            <person name="Xu D."/>
            <person name="Zhang Y."/>
        </authorList>
    </citation>
    <scope>NUCLEOTIDE SEQUENCE [LARGE SCALE GENOMIC DNA]</scope>
    <source>
        <strain evidence="2">cv. Yunnan</strain>
    </source>
</reference>
<dbReference type="EMBL" id="CM042026">
    <property type="protein sequence ID" value="KAI3805089.1"/>
    <property type="molecule type" value="Genomic_DNA"/>
</dbReference>
<gene>
    <name evidence="1" type="ORF">L1987_27135</name>
</gene>